<evidence type="ECO:0000256" key="1">
    <source>
        <dbReference type="SAM" id="MobiDB-lite"/>
    </source>
</evidence>
<dbReference type="Proteomes" id="UP000784294">
    <property type="component" value="Unassembled WGS sequence"/>
</dbReference>
<organism evidence="2 3">
    <name type="scientific">Protopolystoma xenopodis</name>
    <dbReference type="NCBI Taxonomy" id="117903"/>
    <lineage>
        <taxon>Eukaryota</taxon>
        <taxon>Metazoa</taxon>
        <taxon>Spiralia</taxon>
        <taxon>Lophotrochozoa</taxon>
        <taxon>Platyhelminthes</taxon>
        <taxon>Monogenea</taxon>
        <taxon>Polyopisthocotylea</taxon>
        <taxon>Polystomatidea</taxon>
        <taxon>Polystomatidae</taxon>
        <taxon>Protopolystoma</taxon>
    </lineage>
</organism>
<accession>A0A448WSG8</accession>
<evidence type="ECO:0000313" key="2">
    <source>
        <dbReference type="EMBL" id="VEL19104.1"/>
    </source>
</evidence>
<dbReference type="AlphaFoldDB" id="A0A448WSG8"/>
<reference evidence="2" key="1">
    <citation type="submission" date="2018-11" db="EMBL/GenBank/DDBJ databases">
        <authorList>
            <consortium name="Pathogen Informatics"/>
        </authorList>
    </citation>
    <scope>NUCLEOTIDE SEQUENCE</scope>
</reference>
<comment type="caution">
    <text evidence="2">The sequence shown here is derived from an EMBL/GenBank/DDBJ whole genome shotgun (WGS) entry which is preliminary data.</text>
</comment>
<sequence>MSAFNLLTYPSAQSGELSGSTASLNTAKRIGPSPELTCRLASDHSSLNKSLRSTIIASHSSLQRPLDKNILERQSATDGSILAGISAHIGTKTVYNQFKLKQTRLHQSRRKVPMSRSSEVGSGEHTEVTQTVTFDRDSLMFSSLKCSF</sequence>
<keyword evidence="3" id="KW-1185">Reference proteome</keyword>
<gene>
    <name evidence="2" type="ORF">PXEA_LOCUS12544</name>
</gene>
<name>A0A448WSG8_9PLAT</name>
<dbReference type="EMBL" id="CAAALY010040097">
    <property type="protein sequence ID" value="VEL19104.1"/>
    <property type="molecule type" value="Genomic_DNA"/>
</dbReference>
<proteinExistence type="predicted"/>
<feature type="region of interest" description="Disordered" evidence="1">
    <location>
        <begin position="105"/>
        <end position="126"/>
    </location>
</feature>
<protein>
    <submittedName>
        <fullName evidence="2">Uncharacterized protein</fullName>
    </submittedName>
</protein>
<evidence type="ECO:0000313" key="3">
    <source>
        <dbReference type="Proteomes" id="UP000784294"/>
    </source>
</evidence>